<dbReference type="PANTHER" id="PTHR36151:SF3">
    <property type="entry name" value="ER-BOUND OXYGENASE MPAB_MPAB'_RUBBER OXYGENASE CATALYTIC DOMAIN-CONTAINING PROTEIN"/>
    <property type="match status" value="1"/>
</dbReference>
<dbReference type="GO" id="GO:0016491">
    <property type="term" value="F:oxidoreductase activity"/>
    <property type="evidence" value="ECO:0007669"/>
    <property type="project" value="UniProtKB-KW"/>
</dbReference>
<dbReference type="EMBL" id="JBHSOC010000090">
    <property type="protein sequence ID" value="MFC5646106.1"/>
    <property type="molecule type" value="Genomic_DNA"/>
</dbReference>
<reference evidence="4" key="1">
    <citation type="journal article" date="2019" name="Int. J. Syst. Evol. Microbiol.">
        <title>The Global Catalogue of Microorganisms (GCM) 10K type strain sequencing project: providing services to taxonomists for standard genome sequencing and annotation.</title>
        <authorList>
            <consortium name="The Broad Institute Genomics Platform"/>
            <consortium name="The Broad Institute Genome Sequencing Center for Infectious Disease"/>
            <person name="Wu L."/>
            <person name="Ma J."/>
        </authorList>
    </citation>
    <scope>NUCLEOTIDE SEQUENCE [LARGE SCALE GENOMIC DNA]</scope>
    <source>
        <strain evidence="4">CGMCC 4.1622</strain>
    </source>
</reference>
<evidence type="ECO:0000259" key="2">
    <source>
        <dbReference type="Pfam" id="PF09995"/>
    </source>
</evidence>
<dbReference type="PANTHER" id="PTHR36151">
    <property type="entry name" value="BLR2777 PROTEIN"/>
    <property type="match status" value="1"/>
</dbReference>
<protein>
    <submittedName>
        <fullName evidence="3">Oxygenase MpaB family protein</fullName>
        <ecNumber evidence="3">1.-.-.-</ecNumber>
    </submittedName>
</protein>
<evidence type="ECO:0000313" key="3">
    <source>
        <dbReference type="EMBL" id="MFC5646106.1"/>
    </source>
</evidence>
<feature type="region of interest" description="Disordered" evidence="1">
    <location>
        <begin position="1"/>
        <end position="27"/>
    </location>
</feature>
<keyword evidence="3" id="KW-0560">Oxidoreductase</keyword>
<dbReference type="RefSeq" id="WP_346143931.1">
    <property type="nucleotide sequence ID" value="NZ_BAAAUA010000015.1"/>
</dbReference>
<feature type="domain" description="ER-bound oxygenase mpaB/mpaB'/Rubber oxygenase catalytic" evidence="2">
    <location>
        <begin position="35"/>
        <end position="264"/>
    </location>
</feature>
<evidence type="ECO:0000256" key="1">
    <source>
        <dbReference type="SAM" id="MobiDB-lite"/>
    </source>
</evidence>
<dbReference type="Pfam" id="PF09995">
    <property type="entry name" value="MPAB_Lcp_cat"/>
    <property type="match status" value="1"/>
</dbReference>
<organism evidence="3 4">
    <name type="scientific">Kitasatospora cinereorecta</name>
    <dbReference type="NCBI Taxonomy" id="285560"/>
    <lineage>
        <taxon>Bacteria</taxon>
        <taxon>Bacillati</taxon>
        <taxon>Actinomycetota</taxon>
        <taxon>Actinomycetes</taxon>
        <taxon>Kitasatosporales</taxon>
        <taxon>Streptomycetaceae</taxon>
        <taxon>Kitasatospora</taxon>
    </lineage>
</organism>
<sequence>MTRHDTSTPEPPDDPPDDPPVVPEEGLFGPGAVSWTVHADPSMLLGGLRALLLQALHPLAMAGVAQHSAFRKDPWGRLYRTASFIGATTYGTGEEVRAVVDRVRTVHRQVRGIDPVTGRPYRADDPELLTWVHCCEIGSFLEVARRSGLALTDRQADRYVAEQVRVARLVGVPAGRPVPRSVAELDSYTAWMRGRLLLTPAARDAFHFAFVPPLHGWALLATPARPLWGGLVGCAAGLLPPWARRMYGLPVGPATDLLATVQARGFRGLALRLPPRWREGPHLVAARDRWAALDPA</sequence>
<evidence type="ECO:0000313" key="4">
    <source>
        <dbReference type="Proteomes" id="UP001596066"/>
    </source>
</evidence>
<accession>A0ABW0VNE2</accession>
<dbReference type="Proteomes" id="UP001596066">
    <property type="component" value="Unassembled WGS sequence"/>
</dbReference>
<gene>
    <name evidence="3" type="ORF">ACFPZF_32745</name>
</gene>
<keyword evidence="4" id="KW-1185">Reference proteome</keyword>
<comment type="caution">
    <text evidence="3">The sequence shown here is derived from an EMBL/GenBank/DDBJ whole genome shotgun (WGS) entry which is preliminary data.</text>
</comment>
<dbReference type="InterPro" id="IPR018713">
    <property type="entry name" value="MPAB/Lcp_cat_dom"/>
</dbReference>
<proteinExistence type="predicted"/>
<dbReference type="EC" id="1.-.-.-" evidence="3"/>
<name>A0ABW0VNE2_9ACTN</name>